<protein>
    <recommendedName>
        <fullName evidence="1">Cyanophage baseplate Pam3 plug gp18 domain-containing protein</fullName>
    </recommendedName>
</protein>
<dbReference type="AlphaFoldDB" id="A0AAW3WK78"/>
<dbReference type="RefSeq" id="WP_179252064.1">
    <property type="nucleotide sequence ID" value="NZ_JACBIV010000004.1"/>
</dbReference>
<feature type="domain" description="Cyanophage baseplate Pam3 plug gp18" evidence="1">
    <location>
        <begin position="4"/>
        <end position="95"/>
    </location>
</feature>
<evidence type="ECO:0000313" key="3">
    <source>
        <dbReference type="Proteomes" id="UP000659084"/>
    </source>
</evidence>
<comment type="caution">
    <text evidence="2">The sequence shown here is derived from an EMBL/GenBank/DDBJ whole genome shotgun (WGS) entry which is preliminary data.</text>
</comment>
<accession>A0AAW3WK78</accession>
<dbReference type="InterPro" id="IPR054252">
    <property type="entry name" value="Pam3_gp18"/>
</dbReference>
<name>A0AAW3WK78_SERFO</name>
<evidence type="ECO:0000259" key="1">
    <source>
        <dbReference type="Pfam" id="PF22479"/>
    </source>
</evidence>
<proteinExistence type="predicted"/>
<sequence>MEQLIQLEKLPNQTLTIRLGDHRYEIKIQSISDELMCVSIIRDNQMLIQGQRCIPFSAILPDHKEIGLGNFMFTTVSDEYPNYQKFGSDHQLYYYAPEEV</sequence>
<evidence type="ECO:0000313" key="2">
    <source>
        <dbReference type="EMBL" id="MBC3211370.1"/>
    </source>
</evidence>
<dbReference type="Proteomes" id="UP000659084">
    <property type="component" value="Unassembled WGS sequence"/>
</dbReference>
<gene>
    <name evidence="2" type="ORF">H8J20_04385</name>
</gene>
<organism evidence="2 3">
    <name type="scientific">Serratia fonticola</name>
    <dbReference type="NCBI Taxonomy" id="47917"/>
    <lineage>
        <taxon>Bacteria</taxon>
        <taxon>Pseudomonadati</taxon>
        <taxon>Pseudomonadota</taxon>
        <taxon>Gammaproteobacteria</taxon>
        <taxon>Enterobacterales</taxon>
        <taxon>Yersiniaceae</taxon>
        <taxon>Serratia</taxon>
    </lineage>
</organism>
<dbReference type="Pfam" id="PF22479">
    <property type="entry name" value="Pam3_gp18"/>
    <property type="match status" value="1"/>
</dbReference>
<dbReference type="EMBL" id="JACNYO010000003">
    <property type="protein sequence ID" value="MBC3211370.1"/>
    <property type="molecule type" value="Genomic_DNA"/>
</dbReference>
<reference evidence="2" key="1">
    <citation type="submission" date="2020-08" db="EMBL/GenBank/DDBJ databases">
        <title>Food and environmental bacterial isolates.</title>
        <authorList>
            <person name="Richter L."/>
            <person name="Du Plessis E.M."/>
            <person name="Duvenage S."/>
            <person name="Allam M."/>
            <person name="Korsten L."/>
        </authorList>
    </citation>
    <scope>NUCLEOTIDE SEQUENCE</scope>
    <source>
        <strain evidence="2">UPMP2127</strain>
    </source>
</reference>